<evidence type="ECO:0000259" key="1">
    <source>
        <dbReference type="Pfam" id="PF01314"/>
    </source>
</evidence>
<accession>A0A0F9AKF6</accession>
<sequence>LNMKRMFNIKMGLTQVNDRLPQILLKPFSEGGSAGRSPNFEKLKKLFYRYRDWDLITGKPSENKLKFLNLNEAEDKP</sequence>
<dbReference type="SUPFAM" id="SSF48310">
    <property type="entry name" value="Aldehyde ferredoxin oxidoreductase, C-terminal domains"/>
    <property type="match status" value="1"/>
</dbReference>
<dbReference type="GO" id="GO:0016625">
    <property type="term" value="F:oxidoreductase activity, acting on the aldehyde or oxo group of donors, iron-sulfur protein as acceptor"/>
    <property type="evidence" value="ECO:0007669"/>
    <property type="project" value="InterPro"/>
</dbReference>
<dbReference type="Gene3D" id="1.10.599.10">
    <property type="entry name" value="Aldehyde Ferredoxin Oxidoreductase Protein, subunit A, domain 3"/>
    <property type="match status" value="1"/>
</dbReference>
<proteinExistence type="predicted"/>
<dbReference type="AlphaFoldDB" id="A0A0F9AKF6"/>
<reference evidence="2" key="1">
    <citation type="journal article" date="2015" name="Nature">
        <title>Complex archaea that bridge the gap between prokaryotes and eukaryotes.</title>
        <authorList>
            <person name="Spang A."/>
            <person name="Saw J.H."/>
            <person name="Jorgensen S.L."/>
            <person name="Zaremba-Niedzwiedzka K."/>
            <person name="Martijn J."/>
            <person name="Lind A.E."/>
            <person name="van Eijk R."/>
            <person name="Schleper C."/>
            <person name="Guy L."/>
            <person name="Ettema T.J."/>
        </authorList>
    </citation>
    <scope>NUCLEOTIDE SEQUENCE</scope>
</reference>
<dbReference type="GO" id="GO:0009055">
    <property type="term" value="F:electron transfer activity"/>
    <property type="evidence" value="ECO:0007669"/>
    <property type="project" value="InterPro"/>
</dbReference>
<dbReference type="EMBL" id="LAZR01057136">
    <property type="protein sequence ID" value="KKK72686.1"/>
    <property type="molecule type" value="Genomic_DNA"/>
</dbReference>
<protein>
    <recommendedName>
        <fullName evidence="1">Aldehyde ferredoxin oxidoreductase C-terminal domain-containing protein</fullName>
    </recommendedName>
</protein>
<dbReference type="InterPro" id="IPR036021">
    <property type="entry name" value="Tungsten_al_ferr_oxy-like_C"/>
</dbReference>
<organism evidence="2">
    <name type="scientific">marine sediment metagenome</name>
    <dbReference type="NCBI Taxonomy" id="412755"/>
    <lineage>
        <taxon>unclassified sequences</taxon>
        <taxon>metagenomes</taxon>
        <taxon>ecological metagenomes</taxon>
    </lineage>
</organism>
<gene>
    <name evidence="2" type="ORF">LCGC14_2901380</name>
</gene>
<evidence type="ECO:0000313" key="2">
    <source>
        <dbReference type="EMBL" id="KKK72686.1"/>
    </source>
</evidence>
<dbReference type="InterPro" id="IPR013985">
    <property type="entry name" value="Ald_Fedxn_OxRdtase_dom3"/>
</dbReference>
<comment type="caution">
    <text evidence="2">The sequence shown here is derived from an EMBL/GenBank/DDBJ whole genome shotgun (WGS) entry which is preliminary data.</text>
</comment>
<feature type="non-terminal residue" evidence="2">
    <location>
        <position position="1"/>
    </location>
</feature>
<dbReference type="InterPro" id="IPR001203">
    <property type="entry name" value="OxRdtase_Ald_Fedxn_C"/>
</dbReference>
<dbReference type="Pfam" id="PF01314">
    <property type="entry name" value="AFOR_C"/>
    <property type="match status" value="1"/>
</dbReference>
<feature type="domain" description="Aldehyde ferredoxin oxidoreductase C-terminal" evidence="1">
    <location>
        <begin position="2"/>
        <end position="70"/>
    </location>
</feature>
<name>A0A0F9AKF6_9ZZZZ</name>
<dbReference type="GO" id="GO:0051536">
    <property type="term" value="F:iron-sulfur cluster binding"/>
    <property type="evidence" value="ECO:0007669"/>
    <property type="project" value="InterPro"/>
</dbReference>